<dbReference type="InterPro" id="IPR010730">
    <property type="entry name" value="HET"/>
</dbReference>
<sequence length="594" mass="67829">MSANSQFEYQRINTAVDEIRILSLQPGTFDCPISCTISHEPLQAVGDYEALSYCWGDPALSQEICIDSAKFSITEKAACALRHLRTTDKVRRIWIDAVCINQSDLDERLHQVRHMKNIYENASRVLAWLGPEMDGSGDGIALLRFLAQKVQERRAVIPTQPFHELPTSSLRSLLGILRRQYWSRTWIVQEVAVPQKEPLLGCGRQWDTWTTWKNGLYQLYAYKGMYSGPRKGDLPPPQQAIIPDLPLVHGFLDLDRIRRSVHRELSAENPTNLLDILKYTDRKEASDPRDHIFAVLGLIKTDEGANAVDVITPDYAKTVWQVYCEMAKFAVESDRNLEILYFRNHIRGPGLPSWLPDFSKRSDRFPPNAPDHWHKWSPTNYRPGISYIDSGHFPRVSDDLKSLTAHGRIVSRVHRILNLTGIRVDPLEVFSRIRSFALPGKLPSYWGSPELFYFKDALWRTLLGNRSEENTMPCPGSYRNTFDQLMMDTVGDQSEPSIEVQIFLRAVCNAVSFSETGPHRCLFMMADNRFGLGTPECREGDLICVVHCYSMPIILRPVGNHFEYVGDCYVHDIMNGQEVPEFALGEGWMSFTIC</sequence>
<dbReference type="EMBL" id="MU839828">
    <property type="protein sequence ID" value="KAK1758910.1"/>
    <property type="molecule type" value="Genomic_DNA"/>
</dbReference>
<comment type="caution">
    <text evidence="2">The sequence shown here is derived from an EMBL/GenBank/DDBJ whole genome shotgun (WGS) entry which is preliminary data.</text>
</comment>
<proteinExistence type="predicted"/>
<protein>
    <submittedName>
        <fullName evidence="2">Heterokaryon incompatibility protein-domain-containing protein</fullName>
    </submittedName>
</protein>
<dbReference type="Pfam" id="PF06985">
    <property type="entry name" value="HET"/>
    <property type="match status" value="1"/>
</dbReference>
<evidence type="ECO:0000313" key="2">
    <source>
        <dbReference type="EMBL" id="KAK1758910.1"/>
    </source>
</evidence>
<evidence type="ECO:0000259" key="1">
    <source>
        <dbReference type="Pfam" id="PF06985"/>
    </source>
</evidence>
<dbReference type="Proteomes" id="UP001239445">
    <property type="component" value="Unassembled WGS sequence"/>
</dbReference>
<dbReference type="PANTHER" id="PTHR24148">
    <property type="entry name" value="ANKYRIN REPEAT DOMAIN-CONTAINING PROTEIN 39 HOMOLOG-RELATED"/>
    <property type="match status" value="1"/>
</dbReference>
<dbReference type="Pfam" id="PF26639">
    <property type="entry name" value="Het-6_barrel"/>
    <property type="match status" value="1"/>
</dbReference>
<reference evidence="2" key="1">
    <citation type="submission" date="2023-06" db="EMBL/GenBank/DDBJ databases">
        <title>Genome-scale phylogeny and comparative genomics of the fungal order Sordariales.</title>
        <authorList>
            <consortium name="Lawrence Berkeley National Laboratory"/>
            <person name="Hensen N."/>
            <person name="Bonometti L."/>
            <person name="Westerberg I."/>
            <person name="Brannstrom I.O."/>
            <person name="Guillou S."/>
            <person name="Cros-Aarteil S."/>
            <person name="Calhoun S."/>
            <person name="Haridas S."/>
            <person name="Kuo A."/>
            <person name="Mondo S."/>
            <person name="Pangilinan J."/>
            <person name="Riley R."/>
            <person name="Labutti K."/>
            <person name="Andreopoulos B."/>
            <person name="Lipzen A."/>
            <person name="Chen C."/>
            <person name="Yanf M."/>
            <person name="Daum C."/>
            <person name="Ng V."/>
            <person name="Clum A."/>
            <person name="Steindorff A."/>
            <person name="Ohm R."/>
            <person name="Martin F."/>
            <person name="Silar P."/>
            <person name="Natvig D."/>
            <person name="Lalanne C."/>
            <person name="Gautier V."/>
            <person name="Ament-Velasquez S.L."/>
            <person name="Kruys A."/>
            <person name="Hutchinson M.I."/>
            <person name="Powell A.J."/>
            <person name="Barry K."/>
            <person name="Miller A.N."/>
            <person name="Grigoriev I.V."/>
            <person name="Debuchy R."/>
            <person name="Gladieux P."/>
            <person name="Thoren M.H."/>
            <person name="Johannesson H."/>
        </authorList>
    </citation>
    <scope>NUCLEOTIDE SEQUENCE</scope>
    <source>
        <strain evidence="2">PSN4</strain>
    </source>
</reference>
<name>A0AAJ0FF80_9PEZI</name>
<feature type="domain" description="Heterokaryon incompatibility" evidence="1">
    <location>
        <begin position="48"/>
        <end position="190"/>
    </location>
</feature>
<dbReference type="PANTHER" id="PTHR24148:SF73">
    <property type="entry name" value="HET DOMAIN PROTEIN (AFU_ORTHOLOGUE AFUA_8G01020)"/>
    <property type="match status" value="1"/>
</dbReference>
<dbReference type="AlphaFoldDB" id="A0AAJ0FF80"/>
<organism evidence="2 3">
    <name type="scientific">Echria macrotheca</name>
    <dbReference type="NCBI Taxonomy" id="438768"/>
    <lineage>
        <taxon>Eukaryota</taxon>
        <taxon>Fungi</taxon>
        <taxon>Dikarya</taxon>
        <taxon>Ascomycota</taxon>
        <taxon>Pezizomycotina</taxon>
        <taxon>Sordariomycetes</taxon>
        <taxon>Sordariomycetidae</taxon>
        <taxon>Sordariales</taxon>
        <taxon>Schizotheciaceae</taxon>
        <taxon>Echria</taxon>
    </lineage>
</organism>
<dbReference type="InterPro" id="IPR052895">
    <property type="entry name" value="HetReg/Transcr_Mod"/>
</dbReference>
<evidence type="ECO:0000313" key="3">
    <source>
        <dbReference type="Proteomes" id="UP001239445"/>
    </source>
</evidence>
<keyword evidence="3" id="KW-1185">Reference proteome</keyword>
<accession>A0AAJ0FF80</accession>
<gene>
    <name evidence="2" type="ORF">QBC47DRAFT_96821</name>
</gene>